<accession>A0A0K2UIR9</accession>
<sequence>MIYRLYIYSFILCTIATTK</sequence>
<organism evidence="1">
    <name type="scientific">Lepeophtheirus salmonis</name>
    <name type="common">Salmon louse</name>
    <name type="synonym">Caligus salmonis</name>
    <dbReference type="NCBI Taxonomy" id="72036"/>
    <lineage>
        <taxon>Eukaryota</taxon>
        <taxon>Metazoa</taxon>
        <taxon>Ecdysozoa</taxon>
        <taxon>Arthropoda</taxon>
        <taxon>Crustacea</taxon>
        <taxon>Multicrustacea</taxon>
        <taxon>Hexanauplia</taxon>
        <taxon>Copepoda</taxon>
        <taxon>Siphonostomatoida</taxon>
        <taxon>Caligidae</taxon>
        <taxon>Lepeophtheirus</taxon>
    </lineage>
</organism>
<dbReference type="EMBL" id="HACA01020838">
    <property type="protein sequence ID" value="CDW38199.1"/>
    <property type="molecule type" value="Transcribed_RNA"/>
</dbReference>
<name>A0A0K2UIR9_LEPSM</name>
<reference evidence="1" key="1">
    <citation type="submission" date="2014-05" db="EMBL/GenBank/DDBJ databases">
        <authorList>
            <person name="Chronopoulou M."/>
        </authorList>
    </citation>
    <scope>NUCLEOTIDE SEQUENCE</scope>
    <source>
        <tissue evidence="1">Whole organism</tissue>
    </source>
</reference>
<proteinExistence type="predicted"/>
<evidence type="ECO:0000313" key="1">
    <source>
        <dbReference type="EMBL" id="CDW38199.1"/>
    </source>
</evidence>
<dbReference type="AlphaFoldDB" id="A0A0K2UIR9"/>
<protein>
    <submittedName>
        <fullName evidence="1">Uncharacterized protein</fullName>
    </submittedName>
</protein>